<accession>A0A0C9UND3</accession>
<evidence type="ECO:0000256" key="3">
    <source>
        <dbReference type="ARBA" id="ARBA00023015"/>
    </source>
</evidence>
<evidence type="ECO:0000313" key="10">
    <source>
        <dbReference type="Proteomes" id="UP000054279"/>
    </source>
</evidence>
<dbReference type="Pfam" id="PF04082">
    <property type="entry name" value="Fungal_trans"/>
    <property type="match status" value="1"/>
</dbReference>
<evidence type="ECO:0000256" key="1">
    <source>
        <dbReference type="ARBA" id="ARBA00022723"/>
    </source>
</evidence>
<evidence type="ECO:0000313" key="9">
    <source>
        <dbReference type="EMBL" id="KIJ26971.1"/>
    </source>
</evidence>
<dbReference type="PANTHER" id="PTHR31313:SF81">
    <property type="entry name" value="TY1 ENHANCER ACTIVATOR"/>
    <property type="match status" value="1"/>
</dbReference>
<evidence type="ECO:0000256" key="7">
    <source>
        <dbReference type="SAM" id="MobiDB-lite"/>
    </source>
</evidence>
<protein>
    <recommendedName>
        <fullName evidence="8">Xylanolytic transcriptional activator regulatory domain-containing protein</fullName>
    </recommendedName>
</protein>
<evidence type="ECO:0000256" key="5">
    <source>
        <dbReference type="ARBA" id="ARBA00023163"/>
    </source>
</evidence>
<dbReference type="OrthoDB" id="2123952at2759"/>
<dbReference type="InterPro" id="IPR051615">
    <property type="entry name" value="Transcr_Regulatory_Elem"/>
</dbReference>
<evidence type="ECO:0000256" key="2">
    <source>
        <dbReference type="ARBA" id="ARBA00022833"/>
    </source>
</evidence>
<keyword evidence="3" id="KW-0805">Transcription regulation</keyword>
<dbReference type="GO" id="GO:0003677">
    <property type="term" value="F:DNA binding"/>
    <property type="evidence" value="ECO:0007669"/>
    <property type="project" value="UniProtKB-KW"/>
</dbReference>
<evidence type="ECO:0000259" key="8">
    <source>
        <dbReference type="Pfam" id="PF04082"/>
    </source>
</evidence>
<evidence type="ECO:0000256" key="6">
    <source>
        <dbReference type="ARBA" id="ARBA00023242"/>
    </source>
</evidence>
<evidence type="ECO:0000256" key="4">
    <source>
        <dbReference type="ARBA" id="ARBA00023125"/>
    </source>
</evidence>
<keyword evidence="1" id="KW-0479">Metal-binding</keyword>
<dbReference type="GO" id="GO:0006351">
    <property type="term" value="P:DNA-templated transcription"/>
    <property type="evidence" value="ECO:0007669"/>
    <property type="project" value="InterPro"/>
</dbReference>
<sequence>MGIGMAFDLGLNRRSDEWASERNYLIPEKNLKLRRALWYGYVFMDAFISAQFGRLPRIRREDYDDGLFMEVDTQEDVQLWMPHKPLASSQNYIPSPSRITNCFRSLSSLAEYTAVVLQRLYPVRPGKAYTRNTEALEMDQKLQRWYIELPEALRVRSTMVAPPQILCLHMHYWCTALLIHRSLLPPRGMPDDRNSQFELQRALDLGSTAATSLANLANTFQATFGMRHAPPMLPYYLMIAGSTHVAVLQIHPEDIQAKIGLARCLDCLLEIKAIWPAASVFCELLNGTRVVKTLPPLVQHTGSTKHAHVASAGPSRPIDPSEDAGPSSSKNSAGLLRASPFAMLTYSLGLDPNTINSVFVPTYDSWPTNGTLSFDNMQNDPMQQALASLNHDRRLPQSFSHHQLGHTASAPEHSSSSQ</sequence>
<dbReference type="InterPro" id="IPR007219">
    <property type="entry name" value="XnlR_reg_dom"/>
</dbReference>
<gene>
    <name evidence="9" type="ORF">M422DRAFT_71763</name>
</gene>
<feature type="region of interest" description="Disordered" evidence="7">
    <location>
        <begin position="302"/>
        <end position="332"/>
    </location>
</feature>
<feature type="domain" description="Xylanolytic transcriptional activator regulatory" evidence="8">
    <location>
        <begin position="3"/>
        <end position="146"/>
    </location>
</feature>
<dbReference type="AlphaFoldDB" id="A0A0C9UND3"/>
<keyword evidence="10" id="KW-1185">Reference proteome</keyword>
<dbReference type="PANTHER" id="PTHR31313">
    <property type="entry name" value="TY1 ENHANCER ACTIVATOR"/>
    <property type="match status" value="1"/>
</dbReference>
<name>A0A0C9UND3_SPHS4</name>
<dbReference type="EMBL" id="KN837350">
    <property type="protein sequence ID" value="KIJ26971.1"/>
    <property type="molecule type" value="Genomic_DNA"/>
</dbReference>
<dbReference type="Proteomes" id="UP000054279">
    <property type="component" value="Unassembled WGS sequence"/>
</dbReference>
<dbReference type="CDD" id="cd12148">
    <property type="entry name" value="fungal_TF_MHR"/>
    <property type="match status" value="1"/>
</dbReference>
<dbReference type="HOGENOM" id="CLU_657504_0_0_1"/>
<reference evidence="9 10" key="1">
    <citation type="submission" date="2014-06" db="EMBL/GenBank/DDBJ databases">
        <title>Evolutionary Origins and Diversification of the Mycorrhizal Mutualists.</title>
        <authorList>
            <consortium name="DOE Joint Genome Institute"/>
            <consortium name="Mycorrhizal Genomics Consortium"/>
            <person name="Kohler A."/>
            <person name="Kuo A."/>
            <person name="Nagy L.G."/>
            <person name="Floudas D."/>
            <person name="Copeland A."/>
            <person name="Barry K.W."/>
            <person name="Cichocki N."/>
            <person name="Veneault-Fourrey C."/>
            <person name="LaButti K."/>
            <person name="Lindquist E.A."/>
            <person name="Lipzen A."/>
            <person name="Lundell T."/>
            <person name="Morin E."/>
            <person name="Murat C."/>
            <person name="Riley R."/>
            <person name="Ohm R."/>
            <person name="Sun H."/>
            <person name="Tunlid A."/>
            <person name="Henrissat B."/>
            <person name="Grigoriev I.V."/>
            <person name="Hibbett D.S."/>
            <person name="Martin F."/>
        </authorList>
    </citation>
    <scope>NUCLEOTIDE SEQUENCE [LARGE SCALE GENOMIC DNA]</scope>
    <source>
        <strain evidence="9 10">SS14</strain>
    </source>
</reference>
<keyword evidence="2" id="KW-0862">Zinc</keyword>
<organism evidence="9 10">
    <name type="scientific">Sphaerobolus stellatus (strain SS14)</name>
    <dbReference type="NCBI Taxonomy" id="990650"/>
    <lineage>
        <taxon>Eukaryota</taxon>
        <taxon>Fungi</taxon>
        <taxon>Dikarya</taxon>
        <taxon>Basidiomycota</taxon>
        <taxon>Agaricomycotina</taxon>
        <taxon>Agaricomycetes</taxon>
        <taxon>Phallomycetidae</taxon>
        <taxon>Geastrales</taxon>
        <taxon>Sphaerobolaceae</taxon>
        <taxon>Sphaerobolus</taxon>
    </lineage>
</organism>
<keyword evidence="5" id="KW-0804">Transcription</keyword>
<keyword evidence="4" id="KW-0238">DNA-binding</keyword>
<keyword evidence="6" id="KW-0539">Nucleus</keyword>
<dbReference type="GO" id="GO:0008270">
    <property type="term" value="F:zinc ion binding"/>
    <property type="evidence" value="ECO:0007669"/>
    <property type="project" value="InterPro"/>
</dbReference>
<proteinExistence type="predicted"/>